<proteinExistence type="predicted"/>
<organism evidence="1 2">
    <name type="scientific">Talaromyces atroroseus</name>
    <dbReference type="NCBI Taxonomy" id="1441469"/>
    <lineage>
        <taxon>Eukaryota</taxon>
        <taxon>Fungi</taxon>
        <taxon>Dikarya</taxon>
        <taxon>Ascomycota</taxon>
        <taxon>Pezizomycotina</taxon>
        <taxon>Eurotiomycetes</taxon>
        <taxon>Eurotiomycetidae</taxon>
        <taxon>Eurotiales</taxon>
        <taxon>Trichocomaceae</taxon>
        <taxon>Talaromyces</taxon>
        <taxon>Talaromyces sect. Trachyspermi</taxon>
    </lineage>
</organism>
<dbReference type="AlphaFoldDB" id="A0A225ATT2"/>
<dbReference type="GeneID" id="31002225"/>
<sequence length="86" mass="9166">MALTYHCLLVQICFEGYEYDLSHWAFLTSDNPAGVDISAAAGKTATVTVQIFGSLSKLGPRGRSNMFGDGIIVFGAFMLVGTALTE</sequence>
<protein>
    <submittedName>
        <fullName evidence="1">Uncharacterized protein</fullName>
    </submittedName>
</protein>
<keyword evidence="2" id="KW-1185">Reference proteome</keyword>
<dbReference type="Proteomes" id="UP000214365">
    <property type="component" value="Unassembled WGS sequence"/>
</dbReference>
<dbReference type="OrthoDB" id="433512at2759"/>
<evidence type="ECO:0000313" key="2">
    <source>
        <dbReference type="Proteomes" id="UP000214365"/>
    </source>
</evidence>
<dbReference type="EMBL" id="LFMY01000003">
    <property type="protein sequence ID" value="OKL61774.1"/>
    <property type="molecule type" value="Genomic_DNA"/>
</dbReference>
<evidence type="ECO:0000313" key="1">
    <source>
        <dbReference type="EMBL" id="OKL61774.1"/>
    </source>
</evidence>
<accession>A0A225ATT2</accession>
<name>A0A225ATT2_TALAT</name>
<dbReference type="RefSeq" id="XP_020121895.1">
    <property type="nucleotide sequence ID" value="XM_020264516.1"/>
</dbReference>
<reference evidence="1 2" key="1">
    <citation type="submission" date="2015-06" db="EMBL/GenBank/DDBJ databases">
        <title>Talaromyces atroroseus IBT 11181 draft genome.</title>
        <authorList>
            <person name="Rasmussen K.B."/>
            <person name="Rasmussen S."/>
            <person name="Petersen B."/>
            <person name="Sicheritz-Ponten T."/>
            <person name="Mortensen U.H."/>
            <person name="Thrane U."/>
        </authorList>
    </citation>
    <scope>NUCLEOTIDE SEQUENCE [LARGE SCALE GENOMIC DNA]</scope>
    <source>
        <strain evidence="1 2">IBT 11181</strain>
    </source>
</reference>
<gene>
    <name evidence="1" type="ORF">UA08_02470</name>
</gene>
<dbReference type="STRING" id="1441469.A0A225ATT2"/>
<comment type="caution">
    <text evidence="1">The sequence shown here is derived from an EMBL/GenBank/DDBJ whole genome shotgun (WGS) entry which is preliminary data.</text>
</comment>